<reference evidence="1 2" key="1">
    <citation type="submission" date="2023-12" db="EMBL/GenBank/DDBJ databases">
        <title>Phenotypic and Genomic Characterization of Methanothermobacter wolfeii Strain BSEL, a CO2-Capturing Archaeon with Minimal Nutrient Requirements.</title>
        <authorList>
            <person name="Ale Enriquez F."/>
            <person name="Ahring B.K."/>
        </authorList>
    </citation>
    <scope>NUCLEOTIDE SEQUENCE [LARGE SCALE GENOMIC DNA]</scope>
    <source>
        <strain evidence="1 2">BSEL-1</strain>
    </source>
</reference>
<name>A0ABU8TT52_METWO</name>
<dbReference type="Proteomes" id="UP001369247">
    <property type="component" value="Unassembled WGS sequence"/>
</dbReference>
<protein>
    <recommendedName>
        <fullName evidence="3">CRISPR-associated protein CXXC-CXXC domain-containing protein</fullName>
    </recommendedName>
</protein>
<accession>A0ABU8TT52</accession>
<sequence>MVEMNFDKHDFLYDNGLVNIFLEMRSDERFENIDEYTVRYRNSDFRLKDTSLEFKGTFEDLKEAYFILRSIYYSRVFEETQNYKPYYDPRIDDVVIRPKLNVKPFLQRSERTKDLLPKISVPKEKLEFLKEREIEVKKNFDKKIGKNESLQYGKTGKVMIHLEPEKLGEKIAYKVKELHEGDGCYFCGLKYSKYLDAESKKEKKFTILSSNLIFDFGTGDSKPSFRDLRAKKDITVCFFCDLIYRYGLLNNYFQNNNVFIIAAPSLRFLYNVKRKLKIPADYLEESKNSSNFILAGDFAATDVYSKLLLLIYKVKSKILDRDDLSYLSIFYFIVTSRSVDDLRVYNRLSYISEFFDKTGDIKNSSNTSFLKTLINYAYYKNISKFEVKNLPRKELSRRILLGLPLDPVIMDLSFYNLSLDNPSGLNPLLLYLFSEKYLEVTGMTELKELHRICRLVGDRIGYFAAQYGNKDILYPLREIGNLEGLTEFFKNLEYEVMKEDAGAIWNSKADETGKKYSELIHDILEEADNNKKILLIRNYLAIYAIQKYLAAKYAKNKGGN</sequence>
<keyword evidence="2" id="KW-1185">Reference proteome</keyword>
<dbReference type="EMBL" id="JAXUHJ010000003">
    <property type="protein sequence ID" value="MEJ8542243.1"/>
    <property type="molecule type" value="Genomic_DNA"/>
</dbReference>
<comment type="caution">
    <text evidence="1">The sequence shown here is derived from an EMBL/GenBank/DDBJ whole genome shotgun (WGS) entry which is preliminary data.</text>
</comment>
<organism evidence="1 2">
    <name type="scientific">Methanothermobacter wolfeii</name>
    <name type="common">Methanobacterium wolfei</name>
    <dbReference type="NCBI Taxonomy" id="145261"/>
    <lineage>
        <taxon>Archaea</taxon>
        <taxon>Methanobacteriati</taxon>
        <taxon>Methanobacteriota</taxon>
        <taxon>Methanomada group</taxon>
        <taxon>Methanobacteria</taxon>
        <taxon>Methanobacteriales</taxon>
        <taxon>Methanobacteriaceae</taxon>
        <taxon>Methanothermobacter</taxon>
    </lineage>
</organism>
<evidence type="ECO:0008006" key="3">
    <source>
        <dbReference type="Google" id="ProtNLM"/>
    </source>
</evidence>
<evidence type="ECO:0000313" key="1">
    <source>
        <dbReference type="EMBL" id="MEJ8542243.1"/>
    </source>
</evidence>
<gene>
    <name evidence="1" type="ORF">U2150_01865</name>
</gene>
<dbReference type="RefSeq" id="WP_340222296.1">
    <property type="nucleotide sequence ID" value="NZ_JAXUHJ010000003.1"/>
</dbReference>
<evidence type="ECO:0000313" key="2">
    <source>
        <dbReference type="Proteomes" id="UP001369247"/>
    </source>
</evidence>
<proteinExistence type="predicted"/>